<dbReference type="SMART" id="SM00967">
    <property type="entry name" value="SpoU_sub_bind"/>
    <property type="match status" value="1"/>
</dbReference>
<evidence type="ECO:0000256" key="2">
    <source>
        <dbReference type="ARBA" id="ARBA00022603"/>
    </source>
</evidence>
<evidence type="ECO:0000313" key="5">
    <source>
        <dbReference type="EMBL" id="MDZ5598397.1"/>
    </source>
</evidence>
<reference evidence="5" key="3">
    <citation type="submission" date="2023-12" db="EMBL/GenBank/DDBJ databases">
        <title>Molecular genomic analyses of Enterococcus cecorum from sepsis oubreaks in broilers.</title>
        <authorList>
            <person name="Rhoads D."/>
            <person name="Alrubaye A."/>
        </authorList>
    </citation>
    <scope>NUCLEOTIDE SEQUENCE</scope>
    <source>
        <strain evidence="5">1755</strain>
    </source>
</reference>
<reference evidence="7" key="1">
    <citation type="submission" date="2017-04" db="EMBL/GenBank/DDBJ databases">
        <title>Function of individual gut microbiota members based on whole genome sequencing of pure cultures obtained from chicken caecum.</title>
        <authorList>
            <person name="Medvecky M."/>
            <person name="Cejkova D."/>
            <person name="Polansky O."/>
            <person name="Karasova D."/>
            <person name="Kubasova T."/>
            <person name="Cizek A."/>
            <person name="Rychlik I."/>
        </authorList>
    </citation>
    <scope>NUCLEOTIDE SEQUENCE [LARGE SCALE GENOMIC DNA]</scope>
    <source>
        <strain evidence="7">An144</strain>
    </source>
</reference>
<comment type="similarity">
    <text evidence="1">Belongs to the class IV-like SAM-binding methyltransferase superfamily. RNA methyltransferase TrmH family.</text>
</comment>
<evidence type="ECO:0000259" key="4">
    <source>
        <dbReference type="SMART" id="SM00967"/>
    </source>
</evidence>
<dbReference type="InterPro" id="IPR013123">
    <property type="entry name" value="SpoU_subst-bd"/>
</dbReference>
<keyword evidence="3 6" id="KW-0808">Transferase</keyword>
<dbReference type="SUPFAM" id="SSF75217">
    <property type="entry name" value="alpha/beta knot"/>
    <property type="match status" value="1"/>
</dbReference>
<dbReference type="GO" id="GO:0032259">
    <property type="term" value="P:methylation"/>
    <property type="evidence" value="ECO:0007669"/>
    <property type="project" value="UniProtKB-KW"/>
</dbReference>
<keyword evidence="2 6" id="KW-0489">Methyltransferase</keyword>
<accession>A0A1Y4QWJ7</accession>
<proteinExistence type="inferred from homology"/>
<name>A0A1Y4QWJ7_9ENTE</name>
<dbReference type="Proteomes" id="UP001290582">
    <property type="component" value="Unassembled WGS sequence"/>
</dbReference>
<dbReference type="InterPro" id="IPR029026">
    <property type="entry name" value="tRNA_m1G_MTases_N"/>
</dbReference>
<evidence type="ECO:0000313" key="6">
    <source>
        <dbReference type="EMBL" id="OUQ09440.1"/>
    </source>
</evidence>
<dbReference type="GO" id="GO:0003723">
    <property type="term" value="F:RNA binding"/>
    <property type="evidence" value="ECO:0007669"/>
    <property type="project" value="InterPro"/>
</dbReference>
<reference evidence="6" key="2">
    <citation type="journal article" date="2018" name="BMC Genomics">
        <title>Whole genome sequencing and function prediction of 133 gut anaerobes isolated from chicken caecum in pure cultures.</title>
        <authorList>
            <person name="Medvecky M."/>
            <person name="Cejkova D."/>
            <person name="Polansky O."/>
            <person name="Karasova D."/>
            <person name="Kubasova T."/>
            <person name="Cizek A."/>
            <person name="Rychlik I."/>
        </authorList>
    </citation>
    <scope>NUCLEOTIDE SEQUENCE</scope>
    <source>
        <strain evidence="6">An144</strain>
    </source>
</reference>
<dbReference type="InterPro" id="IPR051259">
    <property type="entry name" value="rRNA_Methyltransferase"/>
</dbReference>
<feature type="domain" description="RNA 2-O ribose methyltransferase substrate binding" evidence="4">
    <location>
        <begin position="31"/>
        <end position="102"/>
    </location>
</feature>
<protein>
    <submittedName>
        <fullName evidence="5 6">RNA methyltransferase</fullName>
    </submittedName>
</protein>
<dbReference type="GO" id="GO:0005737">
    <property type="term" value="C:cytoplasm"/>
    <property type="evidence" value="ECO:0007669"/>
    <property type="project" value="UniProtKB-ARBA"/>
</dbReference>
<dbReference type="Pfam" id="PF22435">
    <property type="entry name" value="MRM3-like_sub_bind"/>
    <property type="match status" value="1"/>
</dbReference>
<comment type="caution">
    <text evidence="6">The sequence shown here is derived from an EMBL/GenBank/DDBJ whole genome shotgun (WGS) entry which is preliminary data.</text>
</comment>
<dbReference type="Proteomes" id="UP000196074">
    <property type="component" value="Unassembled WGS sequence"/>
</dbReference>
<evidence type="ECO:0000256" key="1">
    <source>
        <dbReference type="ARBA" id="ARBA00007228"/>
    </source>
</evidence>
<evidence type="ECO:0000313" key="7">
    <source>
        <dbReference type="Proteomes" id="UP000196074"/>
    </source>
</evidence>
<dbReference type="EMBL" id="NFLC01000023">
    <property type="protein sequence ID" value="OUQ09440.1"/>
    <property type="molecule type" value="Genomic_DNA"/>
</dbReference>
<evidence type="ECO:0000256" key="3">
    <source>
        <dbReference type="ARBA" id="ARBA00022679"/>
    </source>
</evidence>
<dbReference type="PANTHER" id="PTHR43191:SF2">
    <property type="entry name" value="RRNA METHYLTRANSFERASE 3, MITOCHONDRIAL"/>
    <property type="match status" value="1"/>
</dbReference>
<dbReference type="SUPFAM" id="SSF55315">
    <property type="entry name" value="L30e-like"/>
    <property type="match status" value="1"/>
</dbReference>
<gene>
    <name evidence="6" type="ORF">B5E88_09980</name>
    <name evidence="5" type="ORF">U1294_09225</name>
</gene>
<sequence>MKEILSTKNELIKKVAKLHRRKERQKENLYIMEGFHLIEEAYQNGAKMKYIFVTHKAYQQYLAFFEPLSEQVILVSKEIIDKLSDLPTPQGMIAVAEMSKIDLDLHQGKWLLLDYVQDPGNVGTMIRTADAAGFDGVILGEGCADVYATKTLRSMQGSQFHLKVIQADLSQVIQQLKAAQVKVYATELNKEAKQYQELPYHENVAIIMGNEGQGVRSEILKLADESVYIPIYGQAESLNVGVAAGIMMYGLIRKK</sequence>
<dbReference type="InterPro" id="IPR029064">
    <property type="entry name" value="Ribosomal_eL30-like_sf"/>
</dbReference>
<dbReference type="Gene3D" id="3.30.1330.30">
    <property type="match status" value="1"/>
</dbReference>
<dbReference type="EMBL" id="JAXOGL010000015">
    <property type="protein sequence ID" value="MDZ5598397.1"/>
    <property type="molecule type" value="Genomic_DNA"/>
</dbReference>
<dbReference type="GO" id="GO:0006396">
    <property type="term" value="P:RNA processing"/>
    <property type="evidence" value="ECO:0007669"/>
    <property type="project" value="InterPro"/>
</dbReference>
<dbReference type="Gene3D" id="3.40.1280.10">
    <property type="match status" value="1"/>
</dbReference>
<dbReference type="Pfam" id="PF00588">
    <property type="entry name" value="SpoU_methylase"/>
    <property type="match status" value="1"/>
</dbReference>
<dbReference type="AlphaFoldDB" id="A0A1Y4QWJ7"/>
<dbReference type="PANTHER" id="PTHR43191">
    <property type="entry name" value="RRNA METHYLTRANSFERASE 3"/>
    <property type="match status" value="1"/>
</dbReference>
<dbReference type="InterPro" id="IPR001537">
    <property type="entry name" value="SpoU_MeTrfase"/>
</dbReference>
<dbReference type="InterPro" id="IPR053888">
    <property type="entry name" value="MRM3-like_sub_bind"/>
</dbReference>
<dbReference type="CDD" id="cd18095">
    <property type="entry name" value="SpoU-like_rRNA-MTase"/>
    <property type="match status" value="1"/>
</dbReference>
<dbReference type="GO" id="GO:0008173">
    <property type="term" value="F:RNA methyltransferase activity"/>
    <property type="evidence" value="ECO:0007669"/>
    <property type="project" value="InterPro"/>
</dbReference>
<dbReference type="RefSeq" id="WP_087215774.1">
    <property type="nucleotide sequence ID" value="NZ_CP144502.1"/>
</dbReference>
<dbReference type="InterPro" id="IPR029028">
    <property type="entry name" value="Alpha/beta_knot_MTases"/>
</dbReference>
<organism evidence="6 7">
    <name type="scientific">Enterococcus cecorum</name>
    <dbReference type="NCBI Taxonomy" id="44008"/>
    <lineage>
        <taxon>Bacteria</taxon>
        <taxon>Bacillati</taxon>
        <taxon>Bacillota</taxon>
        <taxon>Bacilli</taxon>
        <taxon>Lactobacillales</taxon>
        <taxon>Enterococcaceae</taxon>
        <taxon>Enterococcus</taxon>
    </lineage>
</organism>